<comment type="similarity">
    <text evidence="6">Belongs to the ABC-4 integral membrane protein family.</text>
</comment>
<accession>A0AA37XGX4</accession>
<keyword evidence="2" id="KW-1003">Cell membrane</keyword>
<feature type="transmembrane region" description="Helical" evidence="8">
    <location>
        <begin position="101"/>
        <end position="124"/>
    </location>
</feature>
<dbReference type="AlphaFoldDB" id="A0AA37XGX4"/>
<evidence type="ECO:0000259" key="9">
    <source>
        <dbReference type="Pfam" id="PF02687"/>
    </source>
</evidence>
<protein>
    <recommendedName>
        <fullName evidence="9">ABC3 transporter permease C-terminal domain-containing protein</fullName>
    </recommendedName>
</protein>
<dbReference type="GO" id="GO:0022857">
    <property type="term" value="F:transmembrane transporter activity"/>
    <property type="evidence" value="ECO:0007669"/>
    <property type="project" value="TreeGrafter"/>
</dbReference>
<dbReference type="PANTHER" id="PTHR30572">
    <property type="entry name" value="MEMBRANE COMPONENT OF TRANSPORTER-RELATED"/>
    <property type="match status" value="1"/>
</dbReference>
<name>A0AA37XGX4_9MICO</name>
<reference evidence="10" key="1">
    <citation type="journal article" date="2014" name="Int. J. Syst. Evol. Microbiol.">
        <title>Complete genome sequence of Corynebacterium casei LMG S-19264T (=DSM 44701T), isolated from a smear-ripened cheese.</title>
        <authorList>
            <consortium name="US DOE Joint Genome Institute (JGI-PGF)"/>
            <person name="Walter F."/>
            <person name="Albersmeier A."/>
            <person name="Kalinowski J."/>
            <person name="Ruckert C."/>
        </authorList>
    </citation>
    <scope>NUCLEOTIDE SEQUENCE</scope>
    <source>
        <strain evidence="10">NBRC 112290</strain>
    </source>
</reference>
<keyword evidence="4 8" id="KW-1133">Transmembrane helix</keyword>
<evidence type="ECO:0000256" key="8">
    <source>
        <dbReference type="SAM" id="Phobius"/>
    </source>
</evidence>
<dbReference type="Proteomes" id="UP001157161">
    <property type="component" value="Unassembled WGS sequence"/>
</dbReference>
<keyword evidence="5 8" id="KW-0472">Membrane</keyword>
<evidence type="ECO:0000256" key="6">
    <source>
        <dbReference type="ARBA" id="ARBA00038076"/>
    </source>
</evidence>
<dbReference type="PANTHER" id="PTHR30572:SF4">
    <property type="entry name" value="ABC TRANSPORTER PERMEASE YTRF"/>
    <property type="match status" value="1"/>
</dbReference>
<comment type="subcellular location">
    <subcellularLocation>
        <location evidence="1">Cell membrane</location>
        <topology evidence="1">Multi-pass membrane protein</topology>
    </subcellularLocation>
</comment>
<organism evidence="10 11">
    <name type="scientific">Litorihabitans aurantiacus</name>
    <dbReference type="NCBI Taxonomy" id="1930061"/>
    <lineage>
        <taxon>Bacteria</taxon>
        <taxon>Bacillati</taxon>
        <taxon>Actinomycetota</taxon>
        <taxon>Actinomycetes</taxon>
        <taxon>Micrococcales</taxon>
        <taxon>Beutenbergiaceae</taxon>
        <taxon>Litorihabitans</taxon>
    </lineage>
</organism>
<dbReference type="GO" id="GO:0005886">
    <property type="term" value="C:plasma membrane"/>
    <property type="evidence" value="ECO:0007669"/>
    <property type="project" value="UniProtKB-SubCell"/>
</dbReference>
<proteinExistence type="inferred from homology"/>
<dbReference type="RefSeq" id="WP_284251750.1">
    <property type="nucleotide sequence ID" value="NZ_BSUM01000001.1"/>
</dbReference>
<feature type="domain" description="ABC3 transporter permease C-terminal" evidence="9">
    <location>
        <begin position="12"/>
        <end position="131"/>
    </location>
</feature>
<evidence type="ECO:0000313" key="10">
    <source>
        <dbReference type="EMBL" id="GMA33062.1"/>
    </source>
</evidence>
<keyword evidence="11" id="KW-1185">Reference proteome</keyword>
<dbReference type="Pfam" id="PF02687">
    <property type="entry name" value="FtsX"/>
    <property type="match status" value="1"/>
</dbReference>
<dbReference type="InterPro" id="IPR003838">
    <property type="entry name" value="ABC3_permease_C"/>
</dbReference>
<evidence type="ECO:0000256" key="1">
    <source>
        <dbReference type="ARBA" id="ARBA00004651"/>
    </source>
</evidence>
<evidence type="ECO:0000313" key="11">
    <source>
        <dbReference type="Proteomes" id="UP001157161"/>
    </source>
</evidence>
<feature type="transmembrane region" description="Helical" evidence="8">
    <location>
        <begin position="54"/>
        <end position="81"/>
    </location>
</feature>
<feature type="region of interest" description="Disordered" evidence="7">
    <location>
        <begin position="131"/>
        <end position="162"/>
    </location>
</feature>
<evidence type="ECO:0000256" key="4">
    <source>
        <dbReference type="ARBA" id="ARBA00022989"/>
    </source>
</evidence>
<evidence type="ECO:0000256" key="2">
    <source>
        <dbReference type="ARBA" id="ARBA00022475"/>
    </source>
</evidence>
<evidence type="ECO:0000256" key="7">
    <source>
        <dbReference type="SAM" id="MobiDB-lite"/>
    </source>
</evidence>
<evidence type="ECO:0000256" key="5">
    <source>
        <dbReference type="ARBA" id="ARBA00023136"/>
    </source>
</evidence>
<feature type="transmembrane region" description="Helical" evidence="8">
    <location>
        <begin position="6"/>
        <end position="33"/>
    </location>
</feature>
<comment type="caution">
    <text evidence="10">The sequence shown here is derived from an EMBL/GenBank/DDBJ whole genome shotgun (WGS) entry which is preliminary data.</text>
</comment>
<dbReference type="InterPro" id="IPR050250">
    <property type="entry name" value="Macrolide_Exporter_MacB"/>
</dbReference>
<sequence>MLDALLAVIIGLLGVAVVIALIGVANTLSLSVLERRRENALLRALGLTRRQLRSTLAIEGVLLAVVGAVVGLVLGLLYGWIGAFLMLGSTTGMGLSALTVPWGAVLAVLAVAVTAGVLASVLPARGAARIPRWRPSPPTEGQAPHRRGRPARYQPGRPARYRPHPQLRMRVAALSAR</sequence>
<keyword evidence="3 8" id="KW-0812">Transmembrane</keyword>
<gene>
    <name evidence="10" type="ORF">GCM10025875_30540</name>
</gene>
<reference evidence="10" key="2">
    <citation type="submission" date="2023-02" db="EMBL/GenBank/DDBJ databases">
        <authorList>
            <person name="Sun Q."/>
            <person name="Mori K."/>
        </authorList>
    </citation>
    <scope>NUCLEOTIDE SEQUENCE</scope>
    <source>
        <strain evidence="10">NBRC 112290</strain>
    </source>
</reference>
<dbReference type="EMBL" id="BSUM01000001">
    <property type="protein sequence ID" value="GMA33062.1"/>
    <property type="molecule type" value="Genomic_DNA"/>
</dbReference>
<evidence type="ECO:0000256" key="3">
    <source>
        <dbReference type="ARBA" id="ARBA00022692"/>
    </source>
</evidence>